<dbReference type="PANTHER" id="PTHR34374:SF1">
    <property type="entry name" value="LARGE RIBOSOMAL RNA SUBUNIT ACCUMULATION PROTEIN YCED HOMOLOG 1, CHLOROPLASTIC"/>
    <property type="match status" value="1"/>
</dbReference>
<accession>A0A0S4LA43</accession>
<sequence length="216" mass="23280">MIGEIDALGWSGGISSRGLMGVLTPKIADITDEGFSLSGDLTGDELGLTDADVSIRGTMSVGLELRPIERSIYVTGVVEGTAGRQCVRCLKEFDEPVAFSLRVVYEREVKSTGATGKRDGARKKKAVVSPTAEEEEPNDDLYYFTGDHLDLAPMLREQIILASPMHSLCTNDCLGLCTRCGHDLNGGPCRCGDVPVGGPFDVLRTMKEKLRDVGQR</sequence>
<reference evidence="2 3" key="1">
    <citation type="submission" date="2015-10" db="EMBL/GenBank/DDBJ databases">
        <authorList>
            <person name="Gilbert D.G."/>
        </authorList>
    </citation>
    <scope>NUCLEOTIDE SEQUENCE [LARGE SCALE GENOMIC DNA]</scope>
    <source>
        <strain evidence="2">COMA1</strain>
    </source>
</reference>
<protein>
    <recommendedName>
        <fullName evidence="4">DUF177 domain-containing protein</fullName>
    </recommendedName>
</protein>
<proteinExistence type="predicted"/>
<evidence type="ECO:0000313" key="3">
    <source>
        <dbReference type="Proteomes" id="UP000199032"/>
    </source>
</evidence>
<keyword evidence="3" id="KW-1185">Reference proteome</keyword>
<dbReference type="PANTHER" id="PTHR34374">
    <property type="entry name" value="LARGE RIBOSOMAL RNA SUBUNIT ACCUMULATION PROTEIN YCED HOMOLOG 1, CHLOROPLASTIC"/>
    <property type="match status" value="1"/>
</dbReference>
<organism evidence="2 3">
    <name type="scientific">Candidatus Nitrospira nitrosa</name>
    <dbReference type="NCBI Taxonomy" id="1742972"/>
    <lineage>
        <taxon>Bacteria</taxon>
        <taxon>Pseudomonadati</taxon>
        <taxon>Nitrospirota</taxon>
        <taxon>Nitrospiria</taxon>
        <taxon>Nitrospirales</taxon>
        <taxon>Nitrospiraceae</taxon>
        <taxon>Nitrospira</taxon>
    </lineage>
</organism>
<evidence type="ECO:0000256" key="1">
    <source>
        <dbReference type="SAM" id="MobiDB-lite"/>
    </source>
</evidence>
<dbReference type="Pfam" id="PF02620">
    <property type="entry name" value="YceD"/>
    <property type="match status" value="1"/>
</dbReference>
<dbReference type="Proteomes" id="UP000199032">
    <property type="component" value="Unassembled WGS sequence"/>
</dbReference>
<name>A0A0S4LA43_9BACT</name>
<evidence type="ECO:0008006" key="4">
    <source>
        <dbReference type="Google" id="ProtNLM"/>
    </source>
</evidence>
<feature type="region of interest" description="Disordered" evidence="1">
    <location>
        <begin position="114"/>
        <end position="133"/>
    </location>
</feature>
<evidence type="ECO:0000313" key="2">
    <source>
        <dbReference type="EMBL" id="CUS34563.1"/>
    </source>
</evidence>
<gene>
    <name evidence="2" type="ORF">COMA1_11767</name>
</gene>
<dbReference type="EMBL" id="CZQA01000001">
    <property type="protein sequence ID" value="CUS34563.1"/>
    <property type="molecule type" value="Genomic_DNA"/>
</dbReference>
<dbReference type="InterPro" id="IPR003772">
    <property type="entry name" value="YceD"/>
</dbReference>
<dbReference type="AlphaFoldDB" id="A0A0S4LA43"/>
<dbReference type="STRING" id="1742972.COMA1_11767"/>